<dbReference type="Gene3D" id="1.10.1410.10">
    <property type="match status" value="2"/>
</dbReference>
<evidence type="ECO:0000313" key="3">
    <source>
        <dbReference type="EnsemblProtists" id="PYU1_T007489"/>
    </source>
</evidence>
<feature type="region of interest" description="Disordered" evidence="1">
    <location>
        <begin position="199"/>
        <end position="218"/>
    </location>
</feature>
<dbReference type="GO" id="GO:0043634">
    <property type="term" value="P:polyadenylation-dependent ncRNA catabolic process"/>
    <property type="evidence" value="ECO:0007669"/>
    <property type="project" value="TreeGrafter"/>
</dbReference>
<feature type="compositionally biased region" description="Acidic residues" evidence="1">
    <location>
        <begin position="204"/>
        <end position="218"/>
    </location>
</feature>
<dbReference type="PANTHER" id="PTHR23092">
    <property type="entry name" value="POLY(A) RNA POLYMERASE"/>
    <property type="match status" value="1"/>
</dbReference>
<dbReference type="GO" id="GO:1990817">
    <property type="term" value="F:poly(A) RNA polymerase activity"/>
    <property type="evidence" value="ECO:0007669"/>
    <property type="project" value="InterPro"/>
</dbReference>
<dbReference type="Pfam" id="PF22600">
    <property type="entry name" value="MTPAP-like_central"/>
    <property type="match status" value="1"/>
</dbReference>
<feature type="compositionally biased region" description="Polar residues" evidence="1">
    <location>
        <begin position="248"/>
        <end position="257"/>
    </location>
</feature>
<dbReference type="AlphaFoldDB" id="K3WR95"/>
<dbReference type="PANTHER" id="PTHR23092:SF15">
    <property type="entry name" value="INACTIVE NON-CANONICAL POLY(A) RNA POLYMERASE PROTEIN TRF4-2-RELATED"/>
    <property type="match status" value="1"/>
</dbReference>
<name>K3WR95_GLOUD</name>
<proteinExistence type="predicted"/>
<dbReference type="InParanoid" id="K3WR95"/>
<feature type="compositionally biased region" description="Basic and acidic residues" evidence="1">
    <location>
        <begin position="233"/>
        <end position="247"/>
    </location>
</feature>
<feature type="compositionally biased region" description="Polar residues" evidence="1">
    <location>
        <begin position="70"/>
        <end position="79"/>
    </location>
</feature>
<feature type="region of interest" description="Disordered" evidence="1">
    <location>
        <begin position="228"/>
        <end position="265"/>
    </location>
</feature>
<keyword evidence="4" id="KW-1185">Reference proteome</keyword>
<dbReference type="HOGENOM" id="CLU_033301_1_0_1"/>
<dbReference type="InterPro" id="IPR045862">
    <property type="entry name" value="Trf4-like"/>
</dbReference>
<dbReference type="STRING" id="431595.K3WR95"/>
<reference evidence="4" key="1">
    <citation type="journal article" date="2010" name="Genome Biol.">
        <title>Genome sequence of the necrotrophic plant pathogen Pythium ultimum reveals original pathogenicity mechanisms and effector repertoire.</title>
        <authorList>
            <person name="Levesque C.A."/>
            <person name="Brouwer H."/>
            <person name="Cano L."/>
            <person name="Hamilton J.P."/>
            <person name="Holt C."/>
            <person name="Huitema E."/>
            <person name="Raffaele S."/>
            <person name="Robideau G.P."/>
            <person name="Thines M."/>
            <person name="Win J."/>
            <person name="Zerillo M.M."/>
            <person name="Beakes G.W."/>
            <person name="Boore J.L."/>
            <person name="Busam D."/>
            <person name="Dumas B."/>
            <person name="Ferriera S."/>
            <person name="Fuerstenberg S.I."/>
            <person name="Gachon C.M."/>
            <person name="Gaulin E."/>
            <person name="Govers F."/>
            <person name="Grenville-Briggs L."/>
            <person name="Horner N."/>
            <person name="Hostetler J."/>
            <person name="Jiang R.H."/>
            <person name="Johnson J."/>
            <person name="Krajaejun T."/>
            <person name="Lin H."/>
            <person name="Meijer H.J."/>
            <person name="Moore B."/>
            <person name="Morris P."/>
            <person name="Phuntmart V."/>
            <person name="Puiu D."/>
            <person name="Shetty J."/>
            <person name="Stajich J.E."/>
            <person name="Tripathy S."/>
            <person name="Wawra S."/>
            <person name="van West P."/>
            <person name="Whitty B.R."/>
            <person name="Coutinho P.M."/>
            <person name="Henrissat B."/>
            <person name="Martin F."/>
            <person name="Thomas P.D."/>
            <person name="Tyler B.M."/>
            <person name="De Vries R.P."/>
            <person name="Kamoun S."/>
            <person name="Yandell M."/>
            <person name="Tisserat N."/>
            <person name="Buell C.R."/>
        </authorList>
    </citation>
    <scope>NUCLEOTIDE SEQUENCE</scope>
    <source>
        <strain evidence="4">DAOM:BR144</strain>
    </source>
</reference>
<dbReference type="EMBL" id="GL376585">
    <property type="status" value="NOT_ANNOTATED_CDS"/>
    <property type="molecule type" value="Genomic_DNA"/>
</dbReference>
<reference evidence="4" key="2">
    <citation type="submission" date="2010-04" db="EMBL/GenBank/DDBJ databases">
        <authorList>
            <person name="Buell R."/>
            <person name="Hamilton J."/>
            <person name="Hostetler J."/>
        </authorList>
    </citation>
    <scope>NUCLEOTIDE SEQUENCE [LARGE SCALE GENOMIC DNA]</scope>
    <source>
        <strain evidence="4">DAOM:BR144</strain>
    </source>
</reference>
<dbReference type="InterPro" id="IPR043519">
    <property type="entry name" value="NT_sf"/>
</dbReference>
<protein>
    <recommendedName>
        <fullName evidence="2">Poly(A) RNA polymerase mitochondrial-like central palm domain-containing protein</fullName>
    </recommendedName>
</protein>
<dbReference type="OMA" id="CVDTFAM"/>
<accession>K3WR95</accession>
<dbReference type="EnsemblProtists" id="PYU1_T007489">
    <property type="protein sequence ID" value="PYU1_T007489"/>
    <property type="gene ID" value="PYU1_G007473"/>
</dbReference>
<dbReference type="GO" id="GO:0031499">
    <property type="term" value="C:TRAMP complex"/>
    <property type="evidence" value="ECO:0007669"/>
    <property type="project" value="TreeGrafter"/>
</dbReference>
<evidence type="ECO:0000313" key="4">
    <source>
        <dbReference type="Proteomes" id="UP000019132"/>
    </source>
</evidence>
<dbReference type="InterPro" id="IPR054708">
    <property type="entry name" value="MTPAP-like_central"/>
</dbReference>
<dbReference type="GO" id="GO:0003729">
    <property type="term" value="F:mRNA binding"/>
    <property type="evidence" value="ECO:0007669"/>
    <property type="project" value="TreeGrafter"/>
</dbReference>
<feature type="region of interest" description="Disordered" evidence="1">
    <location>
        <begin position="28"/>
        <end position="115"/>
    </location>
</feature>
<dbReference type="Proteomes" id="UP000019132">
    <property type="component" value="Unassembled WGS sequence"/>
</dbReference>
<feature type="compositionally biased region" description="Basic residues" evidence="1">
    <location>
        <begin position="33"/>
        <end position="43"/>
    </location>
</feature>
<feature type="compositionally biased region" description="Basic residues" evidence="1">
    <location>
        <begin position="53"/>
        <end position="69"/>
    </location>
</feature>
<feature type="compositionally biased region" description="Basic residues" evidence="1">
    <location>
        <begin position="80"/>
        <end position="90"/>
    </location>
</feature>
<evidence type="ECO:0000256" key="1">
    <source>
        <dbReference type="SAM" id="MobiDB-lite"/>
    </source>
</evidence>
<reference evidence="3" key="3">
    <citation type="submission" date="2015-02" db="UniProtKB">
        <authorList>
            <consortium name="EnsemblProtists"/>
        </authorList>
    </citation>
    <scope>IDENTIFICATION</scope>
    <source>
        <strain evidence="3">DAOM BR144</strain>
    </source>
</reference>
<dbReference type="eggNOG" id="ENOG502SE6J">
    <property type="taxonomic scope" value="Eukaryota"/>
</dbReference>
<dbReference type="Gene3D" id="3.30.460.10">
    <property type="entry name" value="Beta Polymerase, domain 2"/>
    <property type="match status" value="2"/>
</dbReference>
<dbReference type="GO" id="GO:0005730">
    <property type="term" value="C:nucleolus"/>
    <property type="evidence" value="ECO:0007669"/>
    <property type="project" value="TreeGrafter"/>
</dbReference>
<evidence type="ECO:0000259" key="2">
    <source>
        <dbReference type="Pfam" id="PF22600"/>
    </source>
</evidence>
<sequence length="544" mass="59581">MKRKTGRSSPPRASGVAIAAGANWKSSAVVATRKTHKLPHASKKVSSGQRAAGTRHAHVVTASPKKRHTLQLQRQQSFKRGQHTAFPRKRKDADRAAPPSSDEEDADARAPSVSGEGLDAEIEAFVRFVSLSATEKTVRATMFNDMKALISATFPDATVQLYGSSSNGLDTFRSDMDITVGNITLSDSLRSDVHQTMADNQGVENEDEGSEQDESDYEDERYLTAGVAAQPVKDVRSEAKTQDEEKTSFSLNIATPGSSSSASSSRFSDAFFGYSSSNSNQMASSSSASAAKSPWNPTLRRKKIRVLRALQYLLKVKRPQYHVKCLQKAKIPILMVFDPESQLNMDIGINRESFASSDHGKTTSLVIVLQQVLGKPFMLLVTFLKEFLHQFELDKPFTGGLGSFRLYIMVASLFPLEKKGNQSVQVVRSSRVPPPSVSALLITFLERFGNKKNPNYFHNQTVLSLSLFGADSIVEFASVFRINDCVDSFAMAYDILIKTKSLGSIIFEEKLADERQQARKLAAAAIQAQKASAASRGPGARRKP</sequence>
<dbReference type="GO" id="GO:0031123">
    <property type="term" value="P:RNA 3'-end processing"/>
    <property type="evidence" value="ECO:0007669"/>
    <property type="project" value="TreeGrafter"/>
</dbReference>
<dbReference type="SUPFAM" id="SSF81301">
    <property type="entry name" value="Nucleotidyltransferase"/>
    <property type="match status" value="1"/>
</dbReference>
<dbReference type="SUPFAM" id="SSF81631">
    <property type="entry name" value="PAP/OAS1 substrate-binding domain"/>
    <property type="match status" value="1"/>
</dbReference>
<dbReference type="VEuPathDB" id="FungiDB:PYU1_G007473"/>
<feature type="domain" description="Poly(A) RNA polymerase mitochondrial-like central palm" evidence="2">
    <location>
        <begin position="118"/>
        <end position="181"/>
    </location>
</feature>
<organism evidence="3 4">
    <name type="scientific">Globisporangium ultimum (strain ATCC 200006 / CBS 805.95 / DAOM BR144)</name>
    <name type="common">Pythium ultimum</name>
    <dbReference type="NCBI Taxonomy" id="431595"/>
    <lineage>
        <taxon>Eukaryota</taxon>
        <taxon>Sar</taxon>
        <taxon>Stramenopiles</taxon>
        <taxon>Oomycota</taxon>
        <taxon>Peronosporomycetes</taxon>
        <taxon>Pythiales</taxon>
        <taxon>Pythiaceae</taxon>
        <taxon>Globisporangium</taxon>
    </lineage>
</organism>